<organism evidence="1 2">
    <name type="scientific">Bacteroides cellulosilyticus</name>
    <dbReference type="NCBI Taxonomy" id="246787"/>
    <lineage>
        <taxon>Bacteria</taxon>
        <taxon>Pseudomonadati</taxon>
        <taxon>Bacteroidota</taxon>
        <taxon>Bacteroidia</taxon>
        <taxon>Bacteroidales</taxon>
        <taxon>Bacteroidaceae</taxon>
        <taxon>Bacteroides</taxon>
    </lineage>
</organism>
<proteinExistence type="predicted"/>
<dbReference type="RefSeq" id="WP_007219603.1">
    <property type="nucleotide sequence ID" value="NZ_CABMLT010000018.1"/>
</dbReference>
<gene>
    <name evidence="1" type="ORF">F2Y81_22360</name>
</gene>
<comment type="caution">
    <text evidence="1">The sequence shown here is derived from an EMBL/GenBank/DDBJ whole genome shotgun (WGS) entry which is preliminary data.</text>
</comment>
<dbReference type="EMBL" id="VVYV01000049">
    <property type="protein sequence ID" value="KAA5413625.1"/>
    <property type="molecule type" value="Genomic_DNA"/>
</dbReference>
<reference evidence="1 2" key="1">
    <citation type="journal article" date="2019" name="Nat. Med.">
        <title>A library of human gut bacterial isolates paired with longitudinal multiomics data enables mechanistic microbiome research.</title>
        <authorList>
            <person name="Poyet M."/>
            <person name="Groussin M."/>
            <person name="Gibbons S.M."/>
            <person name="Avila-Pacheco J."/>
            <person name="Jiang X."/>
            <person name="Kearney S.M."/>
            <person name="Perrotta A.R."/>
            <person name="Berdy B."/>
            <person name="Zhao S."/>
            <person name="Lieberman T.D."/>
            <person name="Swanson P.K."/>
            <person name="Smith M."/>
            <person name="Roesemann S."/>
            <person name="Alexander J.E."/>
            <person name="Rich S.A."/>
            <person name="Livny J."/>
            <person name="Vlamakis H."/>
            <person name="Clish C."/>
            <person name="Bullock K."/>
            <person name="Deik A."/>
            <person name="Scott J."/>
            <person name="Pierce K.A."/>
            <person name="Xavier R.J."/>
            <person name="Alm E.J."/>
        </authorList>
    </citation>
    <scope>NUCLEOTIDE SEQUENCE [LARGE SCALE GENOMIC DNA]</scope>
    <source>
        <strain evidence="1 2">BIOML-A6</strain>
    </source>
</reference>
<sequence>MANWLSIQAAAEKYGVTEGVIREWIRLNYLTISSLKRDPFEDPDPLVDADELDRVLELKSMQSYPDDETIERIPRGHLDWIYQENSRLAKKNDDLREENYLHVQWEAKLKADLDKMIELTERLNSLHQKIAEDYKSTLSSRFDIWSSFWHLLFSKKEIKT</sequence>
<protein>
    <submittedName>
        <fullName evidence="1">Uncharacterized protein</fullName>
    </submittedName>
</protein>
<evidence type="ECO:0000313" key="2">
    <source>
        <dbReference type="Proteomes" id="UP000448877"/>
    </source>
</evidence>
<accession>A0A108T5X9</accession>
<dbReference type="Proteomes" id="UP000448877">
    <property type="component" value="Unassembled WGS sequence"/>
</dbReference>
<dbReference type="AlphaFoldDB" id="A0A108T5X9"/>
<evidence type="ECO:0000313" key="1">
    <source>
        <dbReference type="EMBL" id="KAA5413625.1"/>
    </source>
</evidence>
<name>A0A108T5X9_9BACE</name>
<dbReference type="eggNOG" id="ENOG5031GN8">
    <property type="taxonomic scope" value="Bacteria"/>
</dbReference>